<dbReference type="Proteomes" id="UP001437574">
    <property type="component" value="Unassembled WGS sequence"/>
</dbReference>
<dbReference type="Pfam" id="PF13460">
    <property type="entry name" value="NAD_binding_10"/>
    <property type="match status" value="1"/>
</dbReference>
<comment type="caution">
    <text evidence="2">The sequence shown here is derived from an EMBL/GenBank/DDBJ whole genome shotgun (WGS) entry which is preliminary data.</text>
</comment>
<evidence type="ECO:0000259" key="1">
    <source>
        <dbReference type="Pfam" id="PF13460"/>
    </source>
</evidence>
<dbReference type="Gene3D" id="3.40.50.720">
    <property type="entry name" value="NAD(P)-binding Rossmann-like Domain"/>
    <property type="match status" value="1"/>
</dbReference>
<reference evidence="2 3" key="1">
    <citation type="journal article" date="2024" name="Int. J. Syst. Evol. Microbiol.">
        <title>Proposal of Lactobacillus amylovorus subsp. animalis subsp. nov. and an emended description of Lactobacillus amylovorus.</title>
        <authorList>
            <person name="Yamane K."/>
            <person name="Tanizawa Y."/>
            <person name="Kobayashi H."/>
            <person name="Kamizono T."/>
            <person name="Kojima Y."/>
            <person name="Takagi H."/>
            <person name="Tohno M."/>
        </authorList>
    </citation>
    <scope>NUCLEOTIDE SEQUENCE [LARGE SCALE GENOMIC DNA]</scope>
    <source>
        <strain evidence="2 3">TKL145</strain>
    </source>
</reference>
<evidence type="ECO:0000313" key="2">
    <source>
        <dbReference type="EMBL" id="GAA0043125.1"/>
    </source>
</evidence>
<proteinExistence type="predicted"/>
<dbReference type="PANTHER" id="PTHR15020:SF50">
    <property type="entry name" value="UPF0659 PROTEIN YMR090W"/>
    <property type="match status" value="1"/>
</dbReference>
<dbReference type="PANTHER" id="PTHR15020">
    <property type="entry name" value="FLAVIN REDUCTASE-RELATED"/>
    <property type="match status" value="1"/>
</dbReference>
<protein>
    <recommendedName>
        <fullName evidence="1">NAD(P)-binding domain-containing protein</fullName>
    </recommendedName>
</protein>
<gene>
    <name evidence="2" type="ORF">LATKL145_15370</name>
</gene>
<reference evidence="3" key="2">
    <citation type="submission" date="2024-01" db="EMBL/GenBank/DDBJ databases">
        <title>Draft genome sequence of Lactobacillus amylovorus strain TKL145.</title>
        <authorList>
            <person name="Tohno M."/>
            <person name="Tanizawa Y."/>
        </authorList>
    </citation>
    <scope>NUCLEOTIDE SEQUENCE [LARGE SCALE GENOMIC DNA]</scope>
    <source>
        <strain evidence="3">TKL145</strain>
    </source>
</reference>
<dbReference type="EMBL" id="BAAAAK010000020">
    <property type="protein sequence ID" value="GAA0043125.1"/>
    <property type="molecule type" value="Genomic_DNA"/>
</dbReference>
<dbReference type="InterPro" id="IPR016040">
    <property type="entry name" value="NAD(P)-bd_dom"/>
</dbReference>
<sequence>MQIFVAGGSSRVATELIKDLVADSNTVVAGARHEDHIIKLDNVKAVHMDLHSSVDDLAKLMKGRDAVYFTAGSRGKDLLQTDAYGAVKTMQAAKKLGIERYILVQSLLWNLTSGISMAWIKY</sequence>
<evidence type="ECO:0000313" key="3">
    <source>
        <dbReference type="Proteomes" id="UP001437574"/>
    </source>
</evidence>
<dbReference type="AlphaFoldDB" id="A0ABC9VMZ5"/>
<dbReference type="InterPro" id="IPR036291">
    <property type="entry name" value="NAD(P)-bd_dom_sf"/>
</dbReference>
<feature type="domain" description="NAD(P)-binding" evidence="1">
    <location>
        <begin position="7"/>
        <end position="107"/>
    </location>
</feature>
<organism evidence="2 3">
    <name type="scientific">Lactobacillus amylovorus subsp. animalium</name>
    <dbReference type="NCBI Taxonomy" id="3378536"/>
    <lineage>
        <taxon>Bacteria</taxon>
        <taxon>Bacillati</taxon>
        <taxon>Bacillota</taxon>
        <taxon>Bacilli</taxon>
        <taxon>Lactobacillales</taxon>
        <taxon>Lactobacillaceae</taxon>
        <taxon>Lactobacillus</taxon>
    </lineage>
</organism>
<name>A0ABC9VMZ5_LACAM</name>
<dbReference type="SUPFAM" id="SSF51735">
    <property type="entry name" value="NAD(P)-binding Rossmann-fold domains"/>
    <property type="match status" value="1"/>
</dbReference>
<accession>A0ABC9VMZ5</accession>